<dbReference type="PRINTS" id="PR00792">
    <property type="entry name" value="PEPSIN"/>
</dbReference>
<dbReference type="InterPro" id="IPR033121">
    <property type="entry name" value="PEPTIDASE_A1"/>
</dbReference>
<dbReference type="Gene3D" id="2.40.70.10">
    <property type="entry name" value="Acid Proteases"/>
    <property type="match status" value="2"/>
</dbReference>
<keyword evidence="2 4" id="KW-0064">Aspartyl protease</keyword>
<dbReference type="InterPro" id="IPR021109">
    <property type="entry name" value="Peptidase_aspartic_dom_sf"/>
</dbReference>
<dbReference type="InterPro" id="IPR001969">
    <property type="entry name" value="Aspartic_peptidase_AS"/>
</dbReference>
<feature type="active site" evidence="3">
    <location>
        <position position="98"/>
    </location>
</feature>
<comment type="similarity">
    <text evidence="1 4">Belongs to the peptidase A1 family.</text>
</comment>
<organism evidence="7 8">
    <name type="scientific">Boletus reticuloceps</name>
    <dbReference type="NCBI Taxonomy" id="495285"/>
    <lineage>
        <taxon>Eukaryota</taxon>
        <taxon>Fungi</taxon>
        <taxon>Dikarya</taxon>
        <taxon>Basidiomycota</taxon>
        <taxon>Agaricomycotina</taxon>
        <taxon>Agaricomycetes</taxon>
        <taxon>Agaricomycetidae</taxon>
        <taxon>Boletales</taxon>
        <taxon>Boletineae</taxon>
        <taxon>Boletaceae</taxon>
        <taxon>Boletoideae</taxon>
        <taxon>Boletus</taxon>
    </lineage>
</organism>
<dbReference type="EMBL" id="JAGFBS010000023">
    <property type="protein sequence ID" value="KAG6373247.1"/>
    <property type="molecule type" value="Genomic_DNA"/>
</dbReference>
<dbReference type="PANTHER" id="PTHR47966:SF51">
    <property type="entry name" value="BETA-SITE APP-CLEAVING ENZYME, ISOFORM A-RELATED"/>
    <property type="match status" value="1"/>
</dbReference>
<evidence type="ECO:0000313" key="8">
    <source>
        <dbReference type="Proteomes" id="UP000683000"/>
    </source>
</evidence>
<proteinExistence type="inferred from homology"/>
<dbReference type="SUPFAM" id="SSF50630">
    <property type="entry name" value="Acid proteases"/>
    <property type="match status" value="1"/>
</dbReference>
<sequence length="429" mass="46681">MFSSHTFLSLLLIACTAVDASLVSRSTGKATLPFMTKLNERRSLHIVDADRTRVQAMSQTGHLKKRDMPEVGITNAMFIYTAEVGVGDPATNYSLLIDTGSANTWLGSGTKSYVPTKTSRDTGEVFSIRYGIGNATGKVWNDTISFSPSLIISEQAIGVANSSDGFDYLDGILGVGPTDLTNHTVRGVDRIPTVMDNLFSQGTISEESLGIYFMPAAGTTKTGELTFGGYDDSVIVGPVTYVPLTKTRPTSLYWGITQSISYGSDMILPPANGFVDTGSTLIYIASDAYEQYKNKTGAIYDPATQLLKITAEQYDNLKPLVFNIGDAEYELTANAQIWPRSLNALNNGTSDGIYLVVSDIGSLKMTGCNFIAGYTFLYVYYILSFKHAWLIQGAWGCLLCYSERFYSVYDTTHGAVGFAKTNYTYADVN</sequence>
<feature type="active site" evidence="3">
    <location>
        <position position="276"/>
    </location>
</feature>
<dbReference type="AlphaFoldDB" id="A0A8I2YKC1"/>
<evidence type="ECO:0000256" key="3">
    <source>
        <dbReference type="PIRSR" id="PIRSR601461-1"/>
    </source>
</evidence>
<dbReference type="Proteomes" id="UP000683000">
    <property type="component" value="Unassembled WGS sequence"/>
</dbReference>
<evidence type="ECO:0000313" key="7">
    <source>
        <dbReference type="EMBL" id="KAG6373247.1"/>
    </source>
</evidence>
<dbReference type="GO" id="GO:0006508">
    <property type="term" value="P:proteolysis"/>
    <property type="evidence" value="ECO:0007669"/>
    <property type="project" value="UniProtKB-KW"/>
</dbReference>
<dbReference type="PANTHER" id="PTHR47966">
    <property type="entry name" value="BETA-SITE APP-CLEAVING ENZYME, ISOFORM A-RELATED"/>
    <property type="match status" value="1"/>
</dbReference>
<keyword evidence="4" id="KW-0378">Hydrolase</keyword>
<dbReference type="OrthoDB" id="660550at2759"/>
<evidence type="ECO:0000256" key="2">
    <source>
        <dbReference type="ARBA" id="ARBA00022750"/>
    </source>
</evidence>
<gene>
    <name evidence="7" type="ORF">JVT61DRAFT_6873</name>
</gene>
<evidence type="ECO:0000256" key="5">
    <source>
        <dbReference type="SAM" id="SignalP"/>
    </source>
</evidence>
<dbReference type="PROSITE" id="PS51767">
    <property type="entry name" value="PEPTIDASE_A1"/>
    <property type="match status" value="1"/>
</dbReference>
<reference evidence="7" key="1">
    <citation type="submission" date="2021-03" db="EMBL/GenBank/DDBJ databases">
        <title>Evolutionary innovations through gain and loss of genes in the ectomycorrhizal Boletales.</title>
        <authorList>
            <person name="Wu G."/>
            <person name="Miyauchi S."/>
            <person name="Morin E."/>
            <person name="Yang Z.-L."/>
            <person name="Xu J."/>
            <person name="Martin F.M."/>
        </authorList>
    </citation>
    <scope>NUCLEOTIDE SEQUENCE</scope>
    <source>
        <strain evidence="7">BR01</strain>
    </source>
</reference>
<dbReference type="CDD" id="cd05471">
    <property type="entry name" value="pepsin_like"/>
    <property type="match status" value="1"/>
</dbReference>
<evidence type="ECO:0000256" key="1">
    <source>
        <dbReference type="ARBA" id="ARBA00007447"/>
    </source>
</evidence>
<dbReference type="Pfam" id="PF00026">
    <property type="entry name" value="Asp"/>
    <property type="match status" value="1"/>
</dbReference>
<accession>A0A8I2YKC1</accession>
<dbReference type="InterPro" id="IPR001461">
    <property type="entry name" value="Aspartic_peptidase_A1"/>
</dbReference>
<evidence type="ECO:0000259" key="6">
    <source>
        <dbReference type="PROSITE" id="PS51767"/>
    </source>
</evidence>
<feature type="domain" description="Peptidase A1" evidence="6">
    <location>
        <begin position="80"/>
        <end position="394"/>
    </location>
</feature>
<feature type="chain" id="PRO_5034308834" evidence="5">
    <location>
        <begin position="21"/>
        <end position="429"/>
    </location>
</feature>
<dbReference type="PROSITE" id="PS00141">
    <property type="entry name" value="ASP_PROTEASE"/>
    <property type="match status" value="1"/>
</dbReference>
<name>A0A8I2YKC1_9AGAM</name>
<dbReference type="GO" id="GO:0004190">
    <property type="term" value="F:aspartic-type endopeptidase activity"/>
    <property type="evidence" value="ECO:0007669"/>
    <property type="project" value="UniProtKB-KW"/>
</dbReference>
<dbReference type="InterPro" id="IPR034164">
    <property type="entry name" value="Pepsin-like_dom"/>
</dbReference>
<evidence type="ECO:0000256" key="4">
    <source>
        <dbReference type="RuleBase" id="RU000454"/>
    </source>
</evidence>
<keyword evidence="4 7" id="KW-0645">Protease</keyword>
<keyword evidence="5" id="KW-0732">Signal</keyword>
<protein>
    <submittedName>
        <fullName evidence="7">Acid protease</fullName>
    </submittedName>
</protein>
<comment type="caution">
    <text evidence="7">The sequence shown here is derived from an EMBL/GenBank/DDBJ whole genome shotgun (WGS) entry which is preliminary data.</text>
</comment>
<keyword evidence="8" id="KW-1185">Reference proteome</keyword>
<feature type="signal peptide" evidence="5">
    <location>
        <begin position="1"/>
        <end position="20"/>
    </location>
</feature>